<dbReference type="AlphaFoldDB" id="A0AAN2QUI7"/>
<name>A0AAN2QUI7_9LACO</name>
<evidence type="ECO:0000313" key="3">
    <source>
        <dbReference type="Proteomes" id="UP000198868"/>
    </source>
</evidence>
<protein>
    <submittedName>
        <fullName evidence="2">Uncharacterized protein</fullName>
    </submittedName>
</protein>
<dbReference type="Proteomes" id="UP000199047">
    <property type="component" value="Unassembled WGS sequence"/>
</dbReference>
<comment type="caution">
    <text evidence="2">The sequence shown here is derived from an EMBL/GenBank/DDBJ whole genome shotgun (WGS) entry which is preliminary data.</text>
</comment>
<accession>A0AAN2QUI7</accession>
<evidence type="ECO:0000313" key="1">
    <source>
        <dbReference type="EMBL" id="CUW05684.1"/>
    </source>
</evidence>
<evidence type="ECO:0000313" key="2">
    <source>
        <dbReference type="EMBL" id="CUW09263.1"/>
    </source>
</evidence>
<sequence>MKIKQLTLLDEQSLNEIQQNKYVVIQVHALKSNAVEAVIRQAFVWLPPKEMKVKGELFDDFLGNHYVGCKILKKKPCSESGNQIPVFKLNTTIQDYLLKQLKPVIETLDQKRRNYYAN</sequence>
<dbReference type="RefSeq" id="WP_089896154.1">
    <property type="nucleotide sequence ID" value="NZ_FBSX01000014.1"/>
</dbReference>
<evidence type="ECO:0000313" key="4">
    <source>
        <dbReference type="Proteomes" id="UP000199047"/>
    </source>
</evidence>
<gene>
    <name evidence="1" type="ORF">KSL4_0132</name>
    <name evidence="2" type="ORF">PL111_1990</name>
</gene>
<dbReference type="EMBL" id="FBTU01000014">
    <property type="protein sequence ID" value="CUW09263.1"/>
    <property type="molecule type" value="Genomic_DNA"/>
</dbReference>
<organism evidence="2 3">
    <name type="scientific">Leuconostoc inhae</name>
    <dbReference type="NCBI Taxonomy" id="178001"/>
    <lineage>
        <taxon>Bacteria</taxon>
        <taxon>Bacillati</taxon>
        <taxon>Bacillota</taxon>
        <taxon>Bacilli</taxon>
        <taxon>Lactobacillales</taxon>
        <taxon>Lactobacillaceae</taxon>
        <taxon>Leuconostoc</taxon>
    </lineage>
</organism>
<keyword evidence="4" id="KW-1185">Reference proteome</keyword>
<dbReference type="Proteomes" id="UP000198868">
    <property type="component" value="Unassembled WGS sequence"/>
</dbReference>
<reference evidence="3 4" key="1">
    <citation type="submission" date="2015-12" db="EMBL/GenBank/DDBJ databases">
        <authorList>
            <person name="Andreevskaya M."/>
        </authorList>
    </citation>
    <scope>NUCLEOTIDE SEQUENCE [LARGE SCALE GENOMIC DNA]</scope>
    <source>
        <strain evidence="1 4">KSL4-2</strain>
        <strain evidence="2 3">PL111</strain>
    </source>
</reference>
<proteinExistence type="predicted"/>
<dbReference type="EMBL" id="FBTB01000007">
    <property type="protein sequence ID" value="CUW05684.1"/>
    <property type="molecule type" value="Genomic_DNA"/>
</dbReference>